<dbReference type="AlphaFoldDB" id="A0A382KG60"/>
<feature type="non-terminal residue" evidence="1">
    <location>
        <position position="95"/>
    </location>
</feature>
<sequence length="95" mass="11132">MILDVHSHTWRYPDHFNDTFRRQTIRMRGYEVDMSTEFSKYLDTAQQANGSLRTVVFGGKARLSGLWIPDLYVADYCKQDHDKMVPFLSVDPTQD</sequence>
<dbReference type="EMBL" id="UINC01080270">
    <property type="protein sequence ID" value="SVC23056.1"/>
    <property type="molecule type" value="Genomic_DNA"/>
</dbReference>
<accession>A0A382KG60</accession>
<evidence type="ECO:0000313" key="1">
    <source>
        <dbReference type="EMBL" id="SVC23056.1"/>
    </source>
</evidence>
<evidence type="ECO:0008006" key="2">
    <source>
        <dbReference type="Google" id="ProtNLM"/>
    </source>
</evidence>
<protein>
    <recommendedName>
        <fullName evidence="2">Amidohydrolase-related domain-containing protein</fullName>
    </recommendedName>
</protein>
<proteinExistence type="predicted"/>
<gene>
    <name evidence="1" type="ORF">METZ01_LOCUS275910</name>
</gene>
<dbReference type="Gene3D" id="3.20.20.140">
    <property type="entry name" value="Metal-dependent hydrolases"/>
    <property type="match status" value="1"/>
</dbReference>
<reference evidence="1" key="1">
    <citation type="submission" date="2018-05" db="EMBL/GenBank/DDBJ databases">
        <authorList>
            <person name="Lanie J.A."/>
            <person name="Ng W.-L."/>
            <person name="Kazmierczak K.M."/>
            <person name="Andrzejewski T.M."/>
            <person name="Davidsen T.M."/>
            <person name="Wayne K.J."/>
            <person name="Tettelin H."/>
            <person name="Glass J.I."/>
            <person name="Rusch D."/>
            <person name="Podicherti R."/>
            <person name="Tsui H.-C.T."/>
            <person name="Winkler M.E."/>
        </authorList>
    </citation>
    <scope>NUCLEOTIDE SEQUENCE</scope>
</reference>
<name>A0A382KG60_9ZZZZ</name>
<organism evidence="1">
    <name type="scientific">marine metagenome</name>
    <dbReference type="NCBI Taxonomy" id="408172"/>
    <lineage>
        <taxon>unclassified sequences</taxon>
        <taxon>metagenomes</taxon>
        <taxon>ecological metagenomes</taxon>
    </lineage>
</organism>